<dbReference type="Proteomes" id="UP000326659">
    <property type="component" value="Chromosome"/>
</dbReference>
<evidence type="ECO:0000313" key="2">
    <source>
        <dbReference type="Proteomes" id="UP000326659"/>
    </source>
</evidence>
<dbReference type="EMBL" id="CP043626">
    <property type="protein sequence ID" value="QEY75151.1"/>
    <property type="molecule type" value="Genomic_DNA"/>
</dbReference>
<sequence length="156" mass="17165">MSNILTSVRQALIRRVEQITVDNGCLTNIGQQVRTGWLNEVITEKGLPQQFVLIQKAPNRPPEGKPGALRMHVGYFVIGLVRTDVSTYEESLESMELDISQAFVPVEGQFPKWLPKGCTGTTVGSSDPFPPGNGQPYAGVIVPVHITTIIQEPIRR</sequence>
<dbReference type="AlphaFoldDB" id="A0A9X7N545"/>
<dbReference type="KEGG" id="pden:F1C79_27945"/>
<accession>A0A9X7N545</accession>
<proteinExistence type="predicted"/>
<name>A0A9X7N545_PSEDE</name>
<protein>
    <submittedName>
        <fullName evidence="1">Uncharacterized protein</fullName>
    </submittedName>
</protein>
<keyword evidence="2" id="KW-1185">Reference proteome</keyword>
<dbReference type="OrthoDB" id="6897751at2"/>
<dbReference type="RefSeq" id="WP_151189218.1">
    <property type="nucleotide sequence ID" value="NZ_CP043626.1"/>
</dbReference>
<organism evidence="1 2">
    <name type="scientific">Pseudomonas denitrificans</name>
    <dbReference type="NCBI Taxonomy" id="43306"/>
    <lineage>
        <taxon>Bacteria</taxon>
        <taxon>Pseudomonadati</taxon>
        <taxon>Pseudomonadota</taxon>
        <taxon>Gammaproteobacteria</taxon>
        <taxon>Pseudomonadales</taxon>
        <taxon>Pseudomonadaceae</taxon>
        <taxon>Halopseudomonas</taxon>
    </lineage>
</organism>
<evidence type="ECO:0000313" key="1">
    <source>
        <dbReference type="EMBL" id="QEY75151.1"/>
    </source>
</evidence>
<gene>
    <name evidence="1" type="ORF">F1C79_27945</name>
</gene>
<reference evidence="1 2" key="1">
    <citation type="submission" date="2019-09" db="EMBL/GenBank/DDBJ databases">
        <title>Prosopis cineraria nodule microbiome.</title>
        <authorList>
            <person name="Chaluvadi S.R."/>
            <person name="Ali R."/>
            <person name="Wang X."/>
        </authorList>
    </citation>
    <scope>NUCLEOTIDE SEQUENCE [LARGE SCALE GENOMIC DNA]</scope>
    <source>
        <strain evidence="1 2">BG1</strain>
    </source>
</reference>